<proteinExistence type="predicted"/>
<feature type="domain" description="DM13" evidence="1">
    <location>
        <begin position="50"/>
        <end position="155"/>
    </location>
</feature>
<organism evidence="2 3">
    <name type="scientific">Ramlibacter monticola</name>
    <dbReference type="NCBI Taxonomy" id="1926872"/>
    <lineage>
        <taxon>Bacteria</taxon>
        <taxon>Pseudomonadati</taxon>
        <taxon>Pseudomonadota</taxon>
        <taxon>Betaproteobacteria</taxon>
        <taxon>Burkholderiales</taxon>
        <taxon>Comamonadaceae</taxon>
        <taxon>Ramlibacter</taxon>
    </lineage>
</organism>
<gene>
    <name evidence="2" type="ORF">JJ685_10485</name>
</gene>
<reference evidence="2 3" key="1">
    <citation type="journal article" date="2017" name="Int. J. Syst. Evol. Microbiol.">
        <title>Ramlibacter monticola sp. nov., isolated from forest soil.</title>
        <authorList>
            <person name="Chaudhary D.K."/>
            <person name="Kim J."/>
        </authorList>
    </citation>
    <scope>NUCLEOTIDE SEQUENCE [LARGE SCALE GENOMIC DNA]</scope>
    <source>
        <strain evidence="2 3">KACC 19175</strain>
    </source>
</reference>
<evidence type="ECO:0000313" key="2">
    <source>
        <dbReference type="EMBL" id="MBL0391562.1"/>
    </source>
</evidence>
<dbReference type="Pfam" id="PF10517">
    <property type="entry name" value="DM13"/>
    <property type="match status" value="1"/>
</dbReference>
<name>A0A937CU16_9BURK</name>
<sequence>MKILLLSLSYLLVFGFGFGLGVYLLPILAAPPPPTVAEVQAASQGRMFSGTFRRDLKGSDAFHWGEGQIVLTPRAATFTGRLAPGPAYKLYLVHGFVEDEDGFRRAKAQSLAVGDIKTFDGFIVPLPAGAAPQDYDTAVIWCEAFSRFITAAKYR</sequence>
<accession>A0A937CU16</accession>
<dbReference type="RefSeq" id="WP_201674183.1">
    <property type="nucleotide sequence ID" value="NZ_JAEQNE010000002.1"/>
</dbReference>
<dbReference type="Proteomes" id="UP000599109">
    <property type="component" value="Unassembled WGS sequence"/>
</dbReference>
<comment type="caution">
    <text evidence="2">The sequence shown here is derived from an EMBL/GenBank/DDBJ whole genome shotgun (WGS) entry which is preliminary data.</text>
</comment>
<evidence type="ECO:0000259" key="1">
    <source>
        <dbReference type="PROSITE" id="PS51549"/>
    </source>
</evidence>
<dbReference type="InterPro" id="IPR019545">
    <property type="entry name" value="DM13_domain"/>
</dbReference>
<dbReference type="EMBL" id="JAEQNE010000002">
    <property type="protein sequence ID" value="MBL0391562.1"/>
    <property type="molecule type" value="Genomic_DNA"/>
</dbReference>
<keyword evidence="3" id="KW-1185">Reference proteome</keyword>
<dbReference type="PROSITE" id="PS51549">
    <property type="entry name" value="DM13"/>
    <property type="match status" value="1"/>
</dbReference>
<evidence type="ECO:0000313" key="3">
    <source>
        <dbReference type="Proteomes" id="UP000599109"/>
    </source>
</evidence>
<protein>
    <submittedName>
        <fullName evidence="2">DM13 domain-containing protein</fullName>
    </submittedName>
</protein>
<dbReference type="AlphaFoldDB" id="A0A937CU16"/>